<evidence type="ECO:0008006" key="3">
    <source>
        <dbReference type="Google" id="ProtNLM"/>
    </source>
</evidence>
<dbReference type="PANTHER" id="PTHR34396:SF25">
    <property type="entry name" value="BOUNDARY ELEMENT ASSOCIATED FACTOR"/>
    <property type="match status" value="1"/>
</dbReference>
<protein>
    <recommendedName>
        <fullName evidence="3">BED-type domain-containing protein</fullName>
    </recommendedName>
</protein>
<dbReference type="Gramene" id="HORVU.MOREX.r3.5HG0506260.1">
    <property type="protein sequence ID" value="HORVU.MOREX.r3.5HG0506260.1"/>
    <property type="gene ID" value="HORVU.MOREX.r3.5HG0506260"/>
</dbReference>
<evidence type="ECO:0000313" key="1">
    <source>
        <dbReference type="EnsemblPlants" id="HORVU.MOREX.r3.5HG0506260.1"/>
    </source>
</evidence>
<evidence type="ECO:0000313" key="2">
    <source>
        <dbReference type="Proteomes" id="UP000011116"/>
    </source>
</evidence>
<reference evidence="1" key="2">
    <citation type="submission" date="2020-10" db="EMBL/GenBank/DDBJ databases">
        <authorList>
            <person name="Scholz U."/>
            <person name="Mascher M."/>
            <person name="Fiebig A."/>
        </authorList>
    </citation>
    <scope>NUCLEOTIDE SEQUENCE [LARGE SCALE GENOMIC DNA]</scope>
    <source>
        <strain evidence="1">cv. Morex</strain>
    </source>
</reference>
<accession>A0A8I6YBX4</accession>
<reference evidence="1" key="3">
    <citation type="submission" date="2022-01" db="UniProtKB">
        <authorList>
            <consortium name="EnsemblPlants"/>
        </authorList>
    </citation>
    <scope>IDENTIFICATION</scope>
    <source>
        <strain evidence="1">subsp. vulgare</strain>
    </source>
</reference>
<dbReference type="GO" id="GO:0006357">
    <property type="term" value="P:regulation of transcription by RNA polymerase II"/>
    <property type="evidence" value="ECO:0000318"/>
    <property type="project" value="GO_Central"/>
</dbReference>
<dbReference type="Proteomes" id="UP000011116">
    <property type="component" value="Chromosome 5H"/>
</dbReference>
<dbReference type="PANTHER" id="PTHR34396">
    <property type="entry name" value="OS03G0264950 PROTEIN-RELATED"/>
    <property type="match status" value="1"/>
</dbReference>
<dbReference type="AlphaFoldDB" id="A0A8I6YBX4"/>
<keyword evidence="2" id="KW-1185">Reference proteome</keyword>
<sequence length="192" mass="22139">MHDTSHTTTPMDEDGDHIIILDDGEEGDDVEVVEVQPSKRKLTSKVWLEMKKMRINGEWKAKFNWCHKVLTAGSRNGTKHLRLHLEICTLKKLKNKGSKTLSQSSLKVSAKEDGKVSMEGYTFDQEYARIDLGIMLALYNYPWSMVDYVGFRRFVAAVQPLFKLHTRNTIRGDIVGRYKIGRKKAIEYMNMI</sequence>
<dbReference type="GO" id="GO:0005634">
    <property type="term" value="C:nucleus"/>
    <property type="evidence" value="ECO:0000318"/>
    <property type="project" value="GO_Central"/>
</dbReference>
<dbReference type="InterPro" id="IPR053031">
    <property type="entry name" value="Cuticle_assoc_protein"/>
</dbReference>
<dbReference type="EnsemblPlants" id="HORVU.MOREX.r3.5HG0506260.1">
    <property type="protein sequence ID" value="HORVU.MOREX.r3.5HG0506260.1"/>
    <property type="gene ID" value="HORVU.MOREX.r3.5HG0506260"/>
</dbReference>
<organism evidence="1 2">
    <name type="scientific">Hordeum vulgare subsp. vulgare</name>
    <name type="common">Domesticated barley</name>
    <dbReference type="NCBI Taxonomy" id="112509"/>
    <lineage>
        <taxon>Eukaryota</taxon>
        <taxon>Viridiplantae</taxon>
        <taxon>Streptophyta</taxon>
        <taxon>Embryophyta</taxon>
        <taxon>Tracheophyta</taxon>
        <taxon>Spermatophyta</taxon>
        <taxon>Magnoliopsida</taxon>
        <taxon>Liliopsida</taxon>
        <taxon>Poales</taxon>
        <taxon>Poaceae</taxon>
        <taxon>BOP clade</taxon>
        <taxon>Pooideae</taxon>
        <taxon>Triticodae</taxon>
        <taxon>Triticeae</taxon>
        <taxon>Hordeinae</taxon>
        <taxon>Hordeum</taxon>
    </lineage>
</organism>
<name>A0A8I6YBX4_HORVV</name>
<reference evidence="2" key="1">
    <citation type="journal article" date="2012" name="Nature">
        <title>A physical, genetic and functional sequence assembly of the barley genome.</title>
        <authorList>
            <consortium name="The International Barley Genome Sequencing Consortium"/>
            <person name="Mayer K.F."/>
            <person name="Waugh R."/>
            <person name="Brown J.W."/>
            <person name="Schulman A."/>
            <person name="Langridge P."/>
            <person name="Platzer M."/>
            <person name="Fincher G.B."/>
            <person name="Muehlbauer G.J."/>
            <person name="Sato K."/>
            <person name="Close T.J."/>
            <person name="Wise R.P."/>
            <person name="Stein N."/>
        </authorList>
    </citation>
    <scope>NUCLEOTIDE SEQUENCE [LARGE SCALE GENOMIC DNA]</scope>
    <source>
        <strain evidence="2">cv. Morex</strain>
    </source>
</reference>
<proteinExistence type="predicted"/>